<accession>A0A645GYQ8</accession>
<organism evidence="2">
    <name type="scientific">bioreactor metagenome</name>
    <dbReference type="NCBI Taxonomy" id="1076179"/>
    <lineage>
        <taxon>unclassified sequences</taxon>
        <taxon>metagenomes</taxon>
        <taxon>ecological metagenomes</taxon>
    </lineage>
</organism>
<proteinExistence type="predicted"/>
<sequence length="195" mass="22084">MDKIQEITSKLYTEGIEKGKEEADKIIAEAKAMHDQIVEEAKKEAEQIITSAKKETGEWKSNTQSELKLFASQAVEALKSEITNLVTDKLSASNVKAAVEDKTFMQKLITELVQNWSKNETLKIGVESSEELKKYISGNAKNLLDKGLKIESVNGLKTGFILSPQDGSYRVKFGEEEFIEYFREFLRPQIQKLLF</sequence>
<gene>
    <name evidence="2" type="primary">atpE_66</name>
    <name evidence="2" type="ORF">SDC9_179430</name>
</gene>
<reference evidence="2" key="1">
    <citation type="submission" date="2019-08" db="EMBL/GenBank/DDBJ databases">
        <authorList>
            <person name="Kucharzyk K."/>
            <person name="Murdoch R.W."/>
            <person name="Higgins S."/>
            <person name="Loffler F."/>
        </authorList>
    </citation>
    <scope>NUCLEOTIDE SEQUENCE</scope>
</reference>
<protein>
    <submittedName>
        <fullName evidence="2">V-type proton ATPase subunit E</fullName>
    </submittedName>
</protein>
<dbReference type="InterPro" id="IPR028987">
    <property type="entry name" value="ATP_synth_B-like_membr_sf"/>
</dbReference>
<dbReference type="EMBL" id="VSSQ01083712">
    <property type="protein sequence ID" value="MPN31955.1"/>
    <property type="molecule type" value="Genomic_DNA"/>
</dbReference>
<dbReference type="SUPFAM" id="SSF81573">
    <property type="entry name" value="F1F0 ATP synthase subunit B, membrane domain"/>
    <property type="match status" value="1"/>
</dbReference>
<dbReference type="Gene3D" id="3.30.2320.30">
    <property type="entry name" value="ATP synthase, E subunit, C-terminal"/>
    <property type="match status" value="1"/>
</dbReference>
<evidence type="ECO:0000256" key="1">
    <source>
        <dbReference type="SAM" id="Coils"/>
    </source>
</evidence>
<dbReference type="AlphaFoldDB" id="A0A645GYQ8"/>
<feature type="coiled-coil region" evidence="1">
    <location>
        <begin position="27"/>
        <end position="58"/>
    </location>
</feature>
<evidence type="ECO:0000313" key="2">
    <source>
        <dbReference type="EMBL" id="MPN31955.1"/>
    </source>
</evidence>
<dbReference type="InterPro" id="IPR038495">
    <property type="entry name" value="ATPase_E_C"/>
</dbReference>
<comment type="caution">
    <text evidence="2">The sequence shown here is derived from an EMBL/GenBank/DDBJ whole genome shotgun (WGS) entry which is preliminary data.</text>
</comment>
<dbReference type="SUPFAM" id="SSF160527">
    <property type="entry name" value="V-type ATPase subunit E-like"/>
    <property type="match status" value="1"/>
</dbReference>
<keyword evidence="1" id="KW-0175">Coiled coil</keyword>
<name>A0A645GYQ8_9ZZZZ</name>